<name>A0A170Z1S7_9BACT</name>
<proteinExistence type="predicted"/>
<comment type="caution">
    <text evidence="5">The sequence shown here is derived from an EMBL/GenBank/DDBJ whole genome shotgun (WGS) entry which is preliminary data.</text>
</comment>
<dbReference type="InterPro" id="IPR000524">
    <property type="entry name" value="Tscrpt_reg_HTH_GntR"/>
</dbReference>
<evidence type="ECO:0000259" key="4">
    <source>
        <dbReference type="PROSITE" id="PS50949"/>
    </source>
</evidence>
<keyword evidence="3" id="KW-0804">Transcription</keyword>
<dbReference type="STRING" id="681398.PJIAN_1861"/>
<evidence type="ECO:0000256" key="1">
    <source>
        <dbReference type="ARBA" id="ARBA00023015"/>
    </source>
</evidence>
<dbReference type="Gene3D" id="1.10.10.10">
    <property type="entry name" value="Winged helix-like DNA-binding domain superfamily/Winged helix DNA-binding domain"/>
    <property type="match status" value="1"/>
</dbReference>
<dbReference type="InterPro" id="IPR036390">
    <property type="entry name" value="WH_DNA-bd_sf"/>
</dbReference>
<dbReference type="PANTHER" id="PTHR38445:SF10">
    <property type="entry name" value="GNTR-FAMILY TRANSCRIPTIONAL REGULATOR"/>
    <property type="match status" value="1"/>
</dbReference>
<protein>
    <submittedName>
        <fullName evidence="5">DNA-binding transcriptional regulator YhcF, GntR family</fullName>
    </submittedName>
</protein>
<dbReference type="SMART" id="SM00345">
    <property type="entry name" value="HTH_GNTR"/>
    <property type="match status" value="1"/>
</dbReference>
<evidence type="ECO:0000313" key="6">
    <source>
        <dbReference type="Proteomes" id="UP000076586"/>
    </source>
</evidence>
<dbReference type="SUPFAM" id="SSF46785">
    <property type="entry name" value="Winged helix' DNA-binding domain"/>
    <property type="match status" value="1"/>
</dbReference>
<dbReference type="Gene3D" id="1.10.287.100">
    <property type="match status" value="1"/>
</dbReference>
<dbReference type="CDD" id="cd07377">
    <property type="entry name" value="WHTH_GntR"/>
    <property type="match status" value="1"/>
</dbReference>
<evidence type="ECO:0000256" key="2">
    <source>
        <dbReference type="ARBA" id="ARBA00023125"/>
    </source>
</evidence>
<reference evidence="6" key="2">
    <citation type="journal article" date="2017" name="Genome Announc.">
        <title>Draft genome sequence of Paludibacter jiangxiensis NM7(T), a propionate-producing fermentative bacterium.</title>
        <authorList>
            <person name="Qiu Y.-L."/>
            <person name="Tourlousse D.M."/>
            <person name="Matsuura N."/>
            <person name="Ohashi A."/>
            <person name="Sekiguchi Y."/>
        </authorList>
    </citation>
    <scope>NUCLEOTIDE SEQUENCE [LARGE SCALE GENOMIC DNA]</scope>
    <source>
        <strain evidence="6">NM7</strain>
    </source>
</reference>
<keyword evidence="1" id="KW-0805">Transcription regulation</keyword>
<dbReference type="OrthoDB" id="362473at2"/>
<evidence type="ECO:0000313" key="5">
    <source>
        <dbReference type="EMBL" id="GAT62268.1"/>
    </source>
</evidence>
<keyword evidence="2 5" id="KW-0238">DNA-binding</keyword>
<dbReference type="AlphaFoldDB" id="A0A170Z1S7"/>
<dbReference type="InterPro" id="IPR036388">
    <property type="entry name" value="WH-like_DNA-bd_sf"/>
</dbReference>
<dbReference type="RefSeq" id="WP_068702317.1">
    <property type="nucleotide sequence ID" value="NZ_BDCR01000001.1"/>
</dbReference>
<dbReference type="PANTHER" id="PTHR38445">
    <property type="entry name" value="HTH-TYPE TRANSCRIPTIONAL REPRESSOR YTRA"/>
    <property type="match status" value="1"/>
</dbReference>
<accession>A0A170Z1S7</accession>
<dbReference type="GO" id="GO:0003677">
    <property type="term" value="F:DNA binding"/>
    <property type="evidence" value="ECO:0007669"/>
    <property type="project" value="UniProtKB-KW"/>
</dbReference>
<gene>
    <name evidence="5" type="ORF">PJIAN_1861</name>
</gene>
<dbReference type="PROSITE" id="PS50949">
    <property type="entry name" value="HTH_GNTR"/>
    <property type="match status" value="1"/>
</dbReference>
<dbReference type="GO" id="GO:0003700">
    <property type="term" value="F:DNA-binding transcription factor activity"/>
    <property type="evidence" value="ECO:0007669"/>
    <property type="project" value="InterPro"/>
</dbReference>
<dbReference type="EMBL" id="BDCR01000001">
    <property type="protein sequence ID" value="GAT62268.1"/>
    <property type="molecule type" value="Genomic_DNA"/>
</dbReference>
<dbReference type="Proteomes" id="UP000076586">
    <property type="component" value="Unassembled WGS sequence"/>
</dbReference>
<feature type="domain" description="HTH gntR-type" evidence="4">
    <location>
        <begin position="7"/>
        <end position="75"/>
    </location>
</feature>
<reference evidence="6" key="1">
    <citation type="submission" date="2016-04" db="EMBL/GenBank/DDBJ databases">
        <title>Draft genome sequence of Paludibacter jiangxiensis strain NM7.</title>
        <authorList>
            <person name="Qiu Y."/>
            <person name="Matsuura N."/>
            <person name="Ohashi A."/>
            <person name="Tourlousse M.D."/>
            <person name="Sekiguchi Y."/>
        </authorList>
    </citation>
    <scope>NUCLEOTIDE SEQUENCE [LARGE SCALE GENOMIC DNA]</scope>
    <source>
        <strain evidence="6">NM7</strain>
    </source>
</reference>
<dbReference type="Pfam" id="PF00392">
    <property type="entry name" value="GntR"/>
    <property type="match status" value="1"/>
</dbReference>
<organism evidence="5 6">
    <name type="scientific">Paludibacter jiangxiensis</name>
    <dbReference type="NCBI Taxonomy" id="681398"/>
    <lineage>
        <taxon>Bacteria</taxon>
        <taxon>Pseudomonadati</taxon>
        <taxon>Bacteroidota</taxon>
        <taxon>Bacteroidia</taxon>
        <taxon>Bacteroidales</taxon>
        <taxon>Paludibacteraceae</taxon>
        <taxon>Paludibacter</taxon>
    </lineage>
</organism>
<sequence>MEFKDKHSIYIQIADRVCEKILQGIFKEEDKIPSTREMAIELEVNPNTVIRTYEYLEQKEIIYNRRGIGYFIAANARQKVMETLQDPFLENTLPEIFKTILLLEIDFKEVTARFEKFRVEFQNETKKNS</sequence>
<keyword evidence="6" id="KW-1185">Reference proteome</keyword>
<evidence type="ECO:0000256" key="3">
    <source>
        <dbReference type="ARBA" id="ARBA00023163"/>
    </source>
</evidence>